<evidence type="ECO:0000256" key="1">
    <source>
        <dbReference type="SAM" id="MobiDB-lite"/>
    </source>
</evidence>
<dbReference type="Proteomes" id="UP000595140">
    <property type="component" value="Unassembled WGS sequence"/>
</dbReference>
<evidence type="ECO:0000313" key="3">
    <source>
        <dbReference type="Proteomes" id="UP000595140"/>
    </source>
</evidence>
<name>A0A484KDG0_9ASTE</name>
<dbReference type="EMBL" id="OOIL02000294">
    <property type="protein sequence ID" value="VFQ63410.1"/>
    <property type="molecule type" value="Genomic_DNA"/>
</dbReference>
<sequence>MVQLPKIATAPESLQRRRVSDSSGLIFTASLHRNSQGRETPQPSASRSQTRKSTSRQESSQMHRKTSPLGVEVLNYGVVHNGNL</sequence>
<organism evidence="2 3">
    <name type="scientific">Cuscuta campestris</name>
    <dbReference type="NCBI Taxonomy" id="132261"/>
    <lineage>
        <taxon>Eukaryota</taxon>
        <taxon>Viridiplantae</taxon>
        <taxon>Streptophyta</taxon>
        <taxon>Embryophyta</taxon>
        <taxon>Tracheophyta</taxon>
        <taxon>Spermatophyta</taxon>
        <taxon>Magnoliopsida</taxon>
        <taxon>eudicotyledons</taxon>
        <taxon>Gunneridae</taxon>
        <taxon>Pentapetalae</taxon>
        <taxon>asterids</taxon>
        <taxon>lamiids</taxon>
        <taxon>Solanales</taxon>
        <taxon>Convolvulaceae</taxon>
        <taxon>Cuscuteae</taxon>
        <taxon>Cuscuta</taxon>
        <taxon>Cuscuta subgen. Grammica</taxon>
        <taxon>Cuscuta sect. Cleistogrammica</taxon>
    </lineage>
</organism>
<reference evidence="2 3" key="1">
    <citation type="submission" date="2018-04" db="EMBL/GenBank/DDBJ databases">
        <authorList>
            <person name="Vogel A."/>
        </authorList>
    </citation>
    <scope>NUCLEOTIDE SEQUENCE [LARGE SCALE GENOMIC DNA]</scope>
</reference>
<accession>A0A484KDG0</accession>
<feature type="region of interest" description="Disordered" evidence="1">
    <location>
        <begin position="1"/>
        <end position="73"/>
    </location>
</feature>
<feature type="compositionally biased region" description="Polar residues" evidence="1">
    <location>
        <begin position="21"/>
        <end position="43"/>
    </location>
</feature>
<gene>
    <name evidence="2" type="ORF">CCAM_LOCUS5186</name>
</gene>
<proteinExistence type="predicted"/>
<keyword evidence="3" id="KW-1185">Reference proteome</keyword>
<dbReference type="AlphaFoldDB" id="A0A484KDG0"/>
<protein>
    <submittedName>
        <fullName evidence="2">Uncharacterized protein</fullName>
    </submittedName>
</protein>
<evidence type="ECO:0000313" key="2">
    <source>
        <dbReference type="EMBL" id="VFQ63410.1"/>
    </source>
</evidence>